<keyword evidence="4" id="KW-1185">Reference proteome</keyword>
<keyword evidence="2" id="KW-0472">Membrane</keyword>
<proteinExistence type="predicted"/>
<gene>
    <name evidence="3" type="ORF">EV384_3416</name>
</gene>
<dbReference type="OrthoDB" id="3401202at2"/>
<feature type="transmembrane region" description="Helical" evidence="2">
    <location>
        <begin position="69"/>
        <end position="89"/>
    </location>
</feature>
<feature type="compositionally biased region" description="Low complexity" evidence="1">
    <location>
        <begin position="127"/>
        <end position="139"/>
    </location>
</feature>
<sequence length="139" mass="13978">MTEPATYDTRPTIFGREPAVLISAVTSVLALLVAFGLDFLSAQQAGAVEAVLAAAATCWIAAKVRPMAPTLFTGLITAGASLAAAYGFALSQAQVGSITAASVALMTALVIRPQSTPATNPRPIDGTPPAAETAPPALD</sequence>
<protein>
    <recommendedName>
        <fullName evidence="5">Holin</fullName>
    </recommendedName>
</protein>
<evidence type="ECO:0000256" key="2">
    <source>
        <dbReference type="SAM" id="Phobius"/>
    </source>
</evidence>
<dbReference type="Proteomes" id="UP000294114">
    <property type="component" value="Unassembled WGS sequence"/>
</dbReference>
<name>A0A4Q8BCC8_9ACTN</name>
<feature type="transmembrane region" description="Helical" evidence="2">
    <location>
        <begin position="19"/>
        <end position="37"/>
    </location>
</feature>
<dbReference type="RefSeq" id="WP_130334541.1">
    <property type="nucleotide sequence ID" value="NZ_SHLD01000001.1"/>
</dbReference>
<evidence type="ECO:0008006" key="5">
    <source>
        <dbReference type="Google" id="ProtNLM"/>
    </source>
</evidence>
<dbReference type="AlphaFoldDB" id="A0A4Q8BCC8"/>
<organism evidence="3 4">
    <name type="scientific">Micromonospora kangleipakensis</name>
    <dbReference type="NCBI Taxonomy" id="1077942"/>
    <lineage>
        <taxon>Bacteria</taxon>
        <taxon>Bacillati</taxon>
        <taxon>Actinomycetota</taxon>
        <taxon>Actinomycetes</taxon>
        <taxon>Micromonosporales</taxon>
        <taxon>Micromonosporaceae</taxon>
        <taxon>Micromonospora</taxon>
    </lineage>
</organism>
<accession>A0A4Q8BCC8</accession>
<evidence type="ECO:0000313" key="4">
    <source>
        <dbReference type="Proteomes" id="UP000294114"/>
    </source>
</evidence>
<keyword evidence="2" id="KW-1133">Transmembrane helix</keyword>
<keyword evidence="2" id="KW-0812">Transmembrane</keyword>
<feature type="region of interest" description="Disordered" evidence="1">
    <location>
        <begin position="116"/>
        <end position="139"/>
    </location>
</feature>
<evidence type="ECO:0000313" key="3">
    <source>
        <dbReference type="EMBL" id="RZU74921.1"/>
    </source>
</evidence>
<evidence type="ECO:0000256" key="1">
    <source>
        <dbReference type="SAM" id="MobiDB-lite"/>
    </source>
</evidence>
<dbReference type="EMBL" id="SHLD01000001">
    <property type="protein sequence ID" value="RZU74921.1"/>
    <property type="molecule type" value="Genomic_DNA"/>
</dbReference>
<comment type="caution">
    <text evidence="3">The sequence shown here is derived from an EMBL/GenBank/DDBJ whole genome shotgun (WGS) entry which is preliminary data.</text>
</comment>
<reference evidence="3 4" key="1">
    <citation type="submission" date="2019-02" db="EMBL/GenBank/DDBJ databases">
        <title>Sequencing the genomes of 1000 actinobacteria strains.</title>
        <authorList>
            <person name="Klenk H.-P."/>
        </authorList>
    </citation>
    <scope>NUCLEOTIDE SEQUENCE [LARGE SCALE GENOMIC DNA]</scope>
    <source>
        <strain evidence="3 4">DSM 45612</strain>
    </source>
</reference>